<comment type="caution">
    <text evidence="1">The sequence shown here is derived from an EMBL/GenBank/DDBJ whole genome shotgun (WGS) entry which is preliminary data.</text>
</comment>
<evidence type="ECO:0000313" key="1">
    <source>
        <dbReference type="EMBL" id="GAA3513683.1"/>
    </source>
</evidence>
<name>A0ABP6UNA9_9FLAO</name>
<keyword evidence="2" id="KW-1185">Reference proteome</keyword>
<proteinExistence type="predicted"/>
<organism evidence="1 2">
    <name type="scientific">Aquimarina addita</name>
    <dbReference type="NCBI Taxonomy" id="870485"/>
    <lineage>
        <taxon>Bacteria</taxon>
        <taxon>Pseudomonadati</taxon>
        <taxon>Bacteroidota</taxon>
        <taxon>Flavobacteriia</taxon>
        <taxon>Flavobacteriales</taxon>
        <taxon>Flavobacteriaceae</taxon>
        <taxon>Aquimarina</taxon>
    </lineage>
</organism>
<dbReference type="EMBL" id="BAABCW010000012">
    <property type="protein sequence ID" value="GAA3513683.1"/>
    <property type="molecule type" value="Genomic_DNA"/>
</dbReference>
<protein>
    <submittedName>
        <fullName evidence="1">Uncharacterized protein</fullName>
    </submittedName>
</protein>
<gene>
    <name evidence="1" type="ORF">GCM10022393_29370</name>
</gene>
<evidence type="ECO:0000313" key="2">
    <source>
        <dbReference type="Proteomes" id="UP001500459"/>
    </source>
</evidence>
<reference evidence="2" key="1">
    <citation type="journal article" date="2019" name="Int. J. Syst. Evol. Microbiol.">
        <title>The Global Catalogue of Microorganisms (GCM) 10K type strain sequencing project: providing services to taxonomists for standard genome sequencing and annotation.</title>
        <authorList>
            <consortium name="The Broad Institute Genomics Platform"/>
            <consortium name="The Broad Institute Genome Sequencing Center for Infectious Disease"/>
            <person name="Wu L."/>
            <person name="Ma J."/>
        </authorList>
    </citation>
    <scope>NUCLEOTIDE SEQUENCE [LARGE SCALE GENOMIC DNA]</scope>
    <source>
        <strain evidence="2">JCM 17106</strain>
    </source>
</reference>
<dbReference type="Proteomes" id="UP001500459">
    <property type="component" value="Unassembled WGS sequence"/>
</dbReference>
<accession>A0ABP6UNA9</accession>
<sequence length="72" mass="8188">MLHQLINGKSFSFYYFCNTSFRSKKRSIVIIGSVCILKSVNKQLPIALTIKGSGESTFLTHLILPQEIIHYL</sequence>